<protein>
    <submittedName>
        <fullName evidence="6">Parallel beta helix pectate lyase-like protein</fullName>
    </submittedName>
</protein>
<evidence type="ECO:0000256" key="2">
    <source>
        <dbReference type="ARBA" id="ARBA00022525"/>
    </source>
</evidence>
<dbReference type="SUPFAM" id="SSF51126">
    <property type="entry name" value="Pectin lyase-like"/>
    <property type="match status" value="1"/>
</dbReference>
<evidence type="ECO:0000313" key="6">
    <source>
        <dbReference type="EMBL" id="RPE32528.1"/>
    </source>
</evidence>
<dbReference type="SMART" id="SM00710">
    <property type="entry name" value="PbH1"/>
    <property type="match status" value="5"/>
</dbReference>
<dbReference type="PANTHER" id="PTHR40088">
    <property type="entry name" value="PECTATE LYASE (EUROFUNG)"/>
    <property type="match status" value="1"/>
</dbReference>
<dbReference type="InterPro" id="IPR012334">
    <property type="entry name" value="Pectin_lyas_fold"/>
</dbReference>
<comment type="caution">
    <text evidence="6">The sequence shown here is derived from an EMBL/GenBank/DDBJ whole genome shotgun (WGS) entry which is preliminary data.</text>
</comment>
<evidence type="ECO:0000259" key="5">
    <source>
        <dbReference type="Pfam" id="PF13229"/>
    </source>
</evidence>
<evidence type="ECO:0000256" key="1">
    <source>
        <dbReference type="ARBA" id="ARBA00004613"/>
    </source>
</evidence>
<sequence>MINRRIAAAVGVLVLGSVAVPAVGTGAASAAAGTLYVNNTVSCSDGAGAGTQALPFCHVAAAAAVVNAGQTVQIADGDYNETGLTLTRSGTAAAPITFRGAAVENSIGGSRIHGDFDSAHPGNGLVVAGAEHVVVENLTVTASYGKKALLVDHGNDVRFRGINFWGANAQVTNGSTDVTVAGSRLEGKGPLVLVDGGSQNTVVSTNTVTGNNVDDMTGIQVTDAPGTVVVSNTVRSFCFPGIVLGGASTGATIENNVVETQTSYGPPACATPARATGITVAATATSGTKLDYNLVSPLSGGTAYNWGGAAYTTQPALTAGTGQGAHEIVADSDWLWQREPGNRPSPIIDSADENAPGMIDSDAYGWPAVDHPTVPNTGTGRGIRDRGAQEYMDFGSLFTPAGPTRLLDTRAHIGVGGTTPVAAWGTVTLPVTGIAGVPASGVTAVTLNVTVTDPREDGHLTVYPHGGDRPNSSNLNWTAGKTIPNLVTVPVVDGKVSFYNASGGTVHVIADLAGYYSGKGSVLTSTSPTRLLDTRAHIGVGGTTPVAAWGTVTLPVTGIAGVPASGVTAVTLNVTVTDPREDGHLTVYPHGGAAPNASNLNWPAGKTIPNLVTVPVVDGKVSFYNASGGTVHVIADLAGYYSANGYETYRPVGPWRVMDTREDWGAGSGTNTRKAGPVPARGTLDVYLDMPVTDSVTLNVTVTEPGTDGHLTVYPYGGTVPNASNLNWVKGETIPNQVVVKVKEGKVSFYNASDAPVHLVVDAFGYNSR</sequence>
<dbReference type="InterPro" id="IPR052052">
    <property type="entry name" value="Polysaccharide_Lyase_9"/>
</dbReference>
<dbReference type="GO" id="GO:0016837">
    <property type="term" value="F:carbon-oxygen lyase activity, acting on polysaccharides"/>
    <property type="evidence" value="ECO:0007669"/>
    <property type="project" value="TreeGrafter"/>
</dbReference>
<evidence type="ECO:0000256" key="4">
    <source>
        <dbReference type="SAM" id="SignalP"/>
    </source>
</evidence>
<dbReference type="Proteomes" id="UP000266906">
    <property type="component" value="Unassembled WGS sequence"/>
</dbReference>
<proteinExistence type="predicted"/>
<feature type="chain" id="PRO_5039465657" evidence="4">
    <location>
        <begin position="23"/>
        <end position="769"/>
    </location>
</feature>
<dbReference type="EMBL" id="RKQG01000001">
    <property type="protein sequence ID" value="RPE32528.1"/>
    <property type="molecule type" value="Genomic_DNA"/>
</dbReference>
<dbReference type="GO" id="GO:0005576">
    <property type="term" value="C:extracellular region"/>
    <property type="evidence" value="ECO:0007669"/>
    <property type="project" value="UniProtKB-SubCell"/>
</dbReference>
<keyword evidence="6" id="KW-0456">Lyase</keyword>
<comment type="subcellular location">
    <subcellularLocation>
        <location evidence="1">Secreted</location>
    </subcellularLocation>
</comment>
<feature type="signal peptide" evidence="4">
    <location>
        <begin position="1"/>
        <end position="22"/>
    </location>
</feature>
<dbReference type="InterPro" id="IPR011050">
    <property type="entry name" value="Pectin_lyase_fold/virulence"/>
</dbReference>
<organism evidence="6 7">
    <name type="scientific">Kitasatospora cineracea</name>
    <dbReference type="NCBI Taxonomy" id="88074"/>
    <lineage>
        <taxon>Bacteria</taxon>
        <taxon>Bacillati</taxon>
        <taxon>Actinomycetota</taxon>
        <taxon>Actinomycetes</taxon>
        <taxon>Kitasatosporales</taxon>
        <taxon>Streptomycetaceae</taxon>
        <taxon>Kitasatospora</taxon>
    </lineage>
</organism>
<dbReference type="InterPro" id="IPR006626">
    <property type="entry name" value="PbH1"/>
</dbReference>
<dbReference type="RefSeq" id="WP_162871527.1">
    <property type="nucleotide sequence ID" value="NZ_RKQG01000001.1"/>
</dbReference>
<dbReference type="AlphaFoldDB" id="A0A3N4RGJ7"/>
<keyword evidence="7" id="KW-1185">Reference proteome</keyword>
<accession>A0A3N4RGJ7</accession>
<evidence type="ECO:0000256" key="3">
    <source>
        <dbReference type="ARBA" id="ARBA00022729"/>
    </source>
</evidence>
<dbReference type="InterPro" id="IPR039448">
    <property type="entry name" value="Beta_helix"/>
</dbReference>
<feature type="domain" description="Right handed beta helix" evidence="5">
    <location>
        <begin position="149"/>
        <end position="309"/>
    </location>
</feature>
<keyword evidence="2" id="KW-0964">Secreted</keyword>
<dbReference type="PANTHER" id="PTHR40088:SF2">
    <property type="entry name" value="SECRETED SUGAR HYDROLASE"/>
    <property type="match status" value="1"/>
</dbReference>
<dbReference type="Gene3D" id="2.160.20.10">
    <property type="entry name" value="Single-stranded right-handed beta-helix, Pectin lyase-like"/>
    <property type="match status" value="1"/>
</dbReference>
<gene>
    <name evidence="6" type="ORF">EDD38_0792</name>
</gene>
<name>A0A3N4RGJ7_9ACTN</name>
<dbReference type="Pfam" id="PF13229">
    <property type="entry name" value="Beta_helix"/>
    <property type="match status" value="1"/>
</dbReference>
<reference evidence="6 7" key="1">
    <citation type="submission" date="2018-11" db="EMBL/GenBank/DDBJ databases">
        <title>Sequencing the genomes of 1000 actinobacteria strains.</title>
        <authorList>
            <person name="Klenk H.-P."/>
        </authorList>
    </citation>
    <scope>NUCLEOTIDE SEQUENCE [LARGE SCALE GENOMIC DNA]</scope>
    <source>
        <strain evidence="6 7">DSM 44781</strain>
    </source>
</reference>
<keyword evidence="3 4" id="KW-0732">Signal</keyword>
<evidence type="ECO:0000313" key="7">
    <source>
        <dbReference type="Proteomes" id="UP000266906"/>
    </source>
</evidence>